<sequence>MVAKAKTEPWWNRVWCARKKAMNDPHKYCDIMLHIVKTIKKQTLITPEETKFMRHLRGYKLARKAFECGKGRKWSDDELKAVLKKLFHVVRLIKKKQCSNKKTSCEGANASDLEQSMLLAKNSTPPMWLSILSGVESLTTTNAAPIKRVVLEAMKLGAETEISQGGMQRLQHAMTSMKKGGSYQFNNGRALKQTVLSVISAHVHTAGYTEPVLPIKISLSDTKKRVLNKDKAIDKDLDEKNDWRYTLGTISGMISNNSNPIKARVRLAIHQAEGDVAIQDKMRNILKCTPCETNSCSMLKKEIGNLLKENTLRKTASNTSSQEDGASAANDVAETFERIRPTVDTAPDRKHAVDHNPRLSDECVYLAAVSGDGRHEYCMKCDRSTMRKIFAYMNSLDTSEYASQKIDDANVPVESIETLNMVPEENVATCERNME</sequence>
<accession>A0AAE0H433</accession>
<comment type="caution">
    <text evidence="1">The sequence shown here is derived from an EMBL/GenBank/DDBJ whole genome shotgun (WGS) entry which is preliminary data.</text>
</comment>
<evidence type="ECO:0000313" key="2">
    <source>
        <dbReference type="Proteomes" id="UP001190700"/>
    </source>
</evidence>
<dbReference type="AlphaFoldDB" id="A0AAE0H433"/>
<proteinExistence type="predicted"/>
<dbReference type="Proteomes" id="UP001190700">
    <property type="component" value="Unassembled WGS sequence"/>
</dbReference>
<gene>
    <name evidence="1" type="ORF">CYMTET_2995</name>
</gene>
<evidence type="ECO:0000313" key="1">
    <source>
        <dbReference type="EMBL" id="KAK3289558.1"/>
    </source>
</evidence>
<protein>
    <submittedName>
        <fullName evidence="1">Uncharacterized protein</fullName>
    </submittedName>
</protein>
<reference evidence="1 2" key="1">
    <citation type="journal article" date="2015" name="Genome Biol. Evol.">
        <title>Comparative Genomics of a Bacterivorous Green Alga Reveals Evolutionary Causalities and Consequences of Phago-Mixotrophic Mode of Nutrition.</title>
        <authorList>
            <person name="Burns J.A."/>
            <person name="Paasch A."/>
            <person name="Narechania A."/>
            <person name="Kim E."/>
        </authorList>
    </citation>
    <scope>NUCLEOTIDE SEQUENCE [LARGE SCALE GENOMIC DNA]</scope>
    <source>
        <strain evidence="1 2">PLY_AMNH</strain>
    </source>
</reference>
<organism evidence="1 2">
    <name type="scientific">Cymbomonas tetramitiformis</name>
    <dbReference type="NCBI Taxonomy" id="36881"/>
    <lineage>
        <taxon>Eukaryota</taxon>
        <taxon>Viridiplantae</taxon>
        <taxon>Chlorophyta</taxon>
        <taxon>Pyramimonadophyceae</taxon>
        <taxon>Pyramimonadales</taxon>
        <taxon>Pyramimonadaceae</taxon>
        <taxon>Cymbomonas</taxon>
    </lineage>
</organism>
<name>A0AAE0H433_9CHLO</name>
<keyword evidence="2" id="KW-1185">Reference proteome</keyword>
<dbReference type="EMBL" id="LGRX02000097">
    <property type="protein sequence ID" value="KAK3289558.1"/>
    <property type="molecule type" value="Genomic_DNA"/>
</dbReference>